<accession>A0AAN4ZEZ7</accession>
<name>A0AAN4ZEZ7_9BILA</name>
<proteinExistence type="predicted"/>
<dbReference type="EMBL" id="BTRK01000002">
    <property type="protein sequence ID" value="GMR38724.1"/>
    <property type="molecule type" value="Genomic_DNA"/>
</dbReference>
<protein>
    <submittedName>
        <fullName evidence="1">Uncharacterized protein</fullName>
    </submittedName>
</protein>
<organism evidence="1 2">
    <name type="scientific">Pristionchus mayeri</name>
    <dbReference type="NCBI Taxonomy" id="1317129"/>
    <lineage>
        <taxon>Eukaryota</taxon>
        <taxon>Metazoa</taxon>
        <taxon>Ecdysozoa</taxon>
        <taxon>Nematoda</taxon>
        <taxon>Chromadorea</taxon>
        <taxon>Rhabditida</taxon>
        <taxon>Rhabditina</taxon>
        <taxon>Diplogasteromorpha</taxon>
        <taxon>Diplogasteroidea</taxon>
        <taxon>Neodiplogasteridae</taxon>
        <taxon>Pristionchus</taxon>
    </lineage>
</organism>
<dbReference type="Proteomes" id="UP001328107">
    <property type="component" value="Unassembled WGS sequence"/>
</dbReference>
<feature type="non-terminal residue" evidence="1">
    <location>
        <position position="1"/>
    </location>
</feature>
<gene>
    <name evidence="1" type="ORF">PMAYCL1PPCAC_08919</name>
</gene>
<keyword evidence="2" id="KW-1185">Reference proteome</keyword>
<evidence type="ECO:0000313" key="2">
    <source>
        <dbReference type="Proteomes" id="UP001328107"/>
    </source>
</evidence>
<dbReference type="AlphaFoldDB" id="A0AAN4ZEZ7"/>
<feature type="non-terminal residue" evidence="1">
    <location>
        <position position="115"/>
    </location>
</feature>
<evidence type="ECO:0000313" key="1">
    <source>
        <dbReference type="EMBL" id="GMR38724.1"/>
    </source>
</evidence>
<sequence>DILLKPTKTERLAEDTIVYQTNDGTKYYLDLKSRLYVMFQGKEINAPLPDSTVYEMFDFEVYGNQLYFIAKNENGREKTERTWNVYKTSFSPSSGFSVSCFRENLQVRYIGNYDG</sequence>
<reference evidence="2" key="1">
    <citation type="submission" date="2022-10" db="EMBL/GenBank/DDBJ databases">
        <title>Genome assembly of Pristionchus species.</title>
        <authorList>
            <person name="Yoshida K."/>
            <person name="Sommer R.J."/>
        </authorList>
    </citation>
    <scope>NUCLEOTIDE SEQUENCE [LARGE SCALE GENOMIC DNA]</scope>
    <source>
        <strain evidence="2">RS5460</strain>
    </source>
</reference>
<comment type="caution">
    <text evidence="1">The sequence shown here is derived from an EMBL/GenBank/DDBJ whole genome shotgun (WGS) entry which is preliminary data.</text>
</comment>